<sequence length="100" mass="11408">MTSEEYLLKILRATHISEKASYLTEKKDTVVFKVLINSTKAEIKAAVKCLLKVDVIAVNTLIVKGKIKRRGQRIGRCSDWKKAYITLKKDQNLDLVTDQE</sequence>
<dbReference type="FunFam" id="3.30.70.330:FF:000001">
    <property type="entry name" value="50S ribosomal protein L23"/>
    <property type="match status" value="1"/>
</dbReference>
<evidence type="ECO:0000256" key="1">
    <source>
        <dbReference type="ARBA" id="ARBA00006700"/>
    </source>
</evidence>
<dbReference type="GO" id="GO:0006412">
    <property type="term" value="P:translation"/>
    <property type="evidence" value="ECO:0007669"/>
    <property type="project" value="UniProtKB-UniRule"/>
</dbReference>
<proteinExistence type="inferred from homology"/>
<dbReference type="PANTHER" id="PTHR11620">
    <property type="entry name" value="60S RIBOSOMAL PROTEIN L23A"/>
    <property type="match status" value="1"/>
</dbReference>
<comment type="similarity">
    <text evidence="1 6 7">Belongs to the universal ribosomal protein uL23 family.</text>
</comment>
<dbReference type="GO" id="GO:1990904">
    <property type="term" value="C:ribonucleoprotein complex"/>
    <property type="evidence" value="ECO:0007669"/>
    <property type="project" value="UniProtKB-KW"/>
</dbReference>
<dbReference type="Proteomes" id="UP000216438">
    <property type="component" value="Chromosome"/>
</dbReference>
<comment type="subunit">
    <text evidence="6">Part of the 50S ribosomal subunit. Contacts protein L29, and trigger factor when it is bound to the ribosome.</text>
</comment>
<dbReference type="NCBIfam" id="NF004359">
    <property type="entry name" value="PRK05738.1-3"/>
    <property type="match status" value="1"/>
</dbReference>
<dbReference type="HAMAP" id="MF_01369_B">
    <property type="entry name" value="Ribosomal_uL23_B"/>
    <property type="match status" value="1"/>
</dbReference>
<reference evidence="9" key="1">
    <citation type="submission" date="2016-06" db="EMBL/GenBank/DDBJ databases">
        <authorList>
            <person name="Chen W."/>
            <person name="Hasegawa D.K."/>
        </authorList>
    </citation>
    <scope>NUCLEOTIDE SEQUENCE [LARGE SCALE GENOMIC DNA]</scope>
    <source>
        <strain evidence="9">MEAM1</strain>
    </source>
</reference>
<dbReference type="NCBIfam" id="NF004358">
    <property type="entry name" value="PRK05738.1-1"/>
    <property type="match status" value="1"/>
</dbReference>
<dbReference type="EMBL" id="CP016303">
    <property type="protein sequence ID" value="ASX26594.1"/>
    <property type="molecule type" value="Genomic_DNA"/>
</dbReference>
<evidence type="ECO:0000256" key="2">
    <source>
        <dbReference type="ARBA" id="ARBA00022730"/>
    </source>
</evidence>
<dbReference type="GO" id="GO:0005840">
    <property type="term" value="C:ribosome"/>
    <property type="evidence" value="ECO:0007669"/>
    <property type="project" value="UniProtKB-KW"/>
</dbReference>
<organism evidence="8 9">
    <name type="scientific">Candidatus Hamiltonella defensa</name>
    <name type="common">Bemisia tabaci</name>
    <dbReference type="NCBI Taxonomy" id="672795"/>
    <lineage>
        <taxon>Bacteria</taxon>
        <taxon>Pseudomonadati</taxon>
        <taxon>Pseudomonadota</taxon>
        <taxon>Gammaproteobacteria</taxon>
        <taxon>Enterobacterales</taxon>
        <taxon>Enterobacteriaceae</taxon>
        <taxon>aphid secondary symbionts</taxon>
        <taxon>Candidatus Williamhamiltonella</taxon>
    </lineage>
</organism>
<dbReference type="InterPro" id="IPR001014">
    <property type="entry name" value="Ribosomal_uL23_CS"/>
</dbReference>
<protein>
    <recommendedName>
        <fullName evidence="6">Large ribosomal subunit protein uL23</fullName>
    </recommendedName>
</protein>
<dbReference type="GO" id="GO:0019843">
    <property type="term" value="F:rRNA binding"/>
    <property type="evidence" value="ECO:0007669"/>
    <property type="project" value="UniProtKB-UniRule"/>
</dbReference>
<evidence type="ECO:0000313" key="9">
    <source>
        <dbReference type="Proteomes" id="UP000216438"/>
    </source>
</evidence>
<accession>A0A249DYH6</accession>
<dbReference type="PROSITE" id="PS00050">
    <property type="entry name" value="RIBOSOMAL_L23"/>
    <property type="match status" value="1"/>
</dbReference>
<dbReference type="InterPro" id="IPR012677">
    <property type="entry name" value="Nucleotide-bd_a/b_plait_sf"/>
</dbReference>
<reference evidence="8 9" key="2">
    <citation type="submission" date="2017-09" db="EMBL/GenBank/DDBJ databases">
        <title>The genome of whitefly Bemisia tabaci, a global crop pest, provides novel insights into virus transmission, host adaptation and insecticide resistance.</title>
        <authorList>
            <person name="Kaur N."/>
            <person name="Kliot A."/>
            <person name="Pinheiro P.V."/>
            <person name="Luan J."/>
            <person name="Zheng Y."/>
            <person name="Liu W."/>
            <person name="Sun H."/>
            <person name="Yang X."/>
            <person name="Xu Y."/>
            <person name="Luo Y."/>
            <person name="Kruse A."/>
            <person name="Fisher T.W."/>
            <person name="Nelson D.R."/>
            <person name="Elimelech M."/>
            <person name="MacCoss M."/>
            <person name="Johnson R."/>
            <person name="Cohen E."/>
            <person name="Hunter W.B."/>
            <person name="Brown J.K."/>
            <person name="Jander G."/>
            <person name="Cilia M."/>
            <person name="Douglas A.E."/>
            <person name="Ghanim M."/>
            <person name="Simmons A.M."/>
            <person name="Wintermantel W.M."/>
            <person name="Ling K.-S."/>
            <person name="Fei Z."/>
        </authorList>
    </citation>
    <scope>NUCLEOTIDE SEQUENCE [LARGE SCALE GENOMIC DNA]</scope>
    <source>
        <strain evidence="8 9">MEAM1</strain>
    </source>
</reference>
<dbReference type="SUPFAM" id="SSF54189">
    <property type="entry name" value="Ribosomal proteins S24e, L23 and L15e"/>
    <property type="match status" value="1"/>
</dbReference>
<comment type="function">
    <text evidence="6">One of the early assembly proteins it binds 23S rRNA. One of the proteins that surrounds the polypeptide exit tunnel on the outside of the ribosome. Forms the main docking site for trigger factor binding to the ribosome.</text>
</comment>
<dbReference type="GO" id="GO:0003735">
    <property type="term" value="F:structural constituent of ribosome"/>
    <property type="evidence" value="ECO:0007669"/>
    <property type="project" value="InterPro"/>
</dbReference>
<keyword evidence="4 6" id="KW-0689">Ribosomal protein</keyword>
<dbReference type="AlphaFoldDB" id="A0A249DYH6"/>
<keyword evidence="5 6" id="KW-0687">Ribonucleoprotein</keyword>
<evidence type="ECO:0000256" key="6">
    <source>
        <dbReference type="HAMAP-Rule" id="MF_01369"/>
    </source>
</evidence>
<keyword evidence="3 6" id="KW-0694">RNA-binding</keyword>
<dbReference type="Pfam" id="PF00276">
    <property type="entry name" value="Ribosomal_L23"/>
    <property type="match status" value="1"/>
</dbReference>
<dbReference type="OrthoDB" id="9793353at2"/>
<gene>
    <name evidence="6" type="primary">rplW</name>
    <name evidence="8" type="ORF">BA171_06015</name>
</gene>
<dbReference type="RefSeq" id="WP_016856756.1">
    <property type="nucleotide sequence ID" value="NZ_CP016303.1"/>
</dbReference>
<evidence type="ECO:0000313" key="8">
    <source>
        <dbReference type="EMBL" id="ASX26594.1"/>
    </source>
</evidence>
<dbReference type="Gene3D" id="3.30.70.330">
    <property type="match status" value="1"/>
</dbReference>
<dbReference type="InterPro" id="IPR013025">
    <property type="entry name" value="Ribosomal_uL23-like"/>
</dbReference>
<evidence type="ECO:0000256" key="7">
    <source>
        <dbReference type="RuleBase" id="RU003934"/>
    </source>
</evidence>
<evidence type="ECO:0000256" key="4">
    <source>
        <dbReference type="ARBA" id="ARBA00022980"/>
    </source>
</evidence>
<dbReference type="NCBIfam" id="NF004363">
    <property type="entry name" value="PRK05738.2-4"/>
    <property type="match status" value="1"/>
</dbReference>
<keyword evidence="2 6" id="KW-0699">rRNA-binding</keyword>
<evidence type="ECO:0000256" key="5">
    <source>
        <dbReference type="ARBA" id="ARBA00023274"/>
    </source>
</evidence>
<evidence type="ECO:0000256" key="3">
    <source>
        <dbReference type="ARBA" id="ARBA00022884"/>
    </source>
</evidence>
<dbReference type="InterPro" id="IPR012678">
    <property type="entry name" value="Ribosomal_uL23/eL15/eS24_sf"/>
</dbReference>
<name>A0A249DYH6_9ENTR</name>